<feature type="domain" description="Trypanosoma Tc-38 (p38) protein" evidence="1">
    <location>
        <begin position="118"/>
        <end position="172"/>
    </location>
</feature>
<accession>A0A7G2CLG3</accession>
<dbReference type="VEuPathDB" id="TriTrypDB:ADEAN_000821200"/>
<organism evidence="2 3">
    <name type="scientific">Angomonas deanei</name>
    <dbReference type="NCBI Taxonomy" id="59799"/>
    <lineage>
        <taxon>Eukaryota</taxon>
        <taxon>Discoba</taxon>
        <taxon>Euglenozoa</taxon>
        <taxon>Kinetoplastea</taxon>
        <taxon>Metakinetoplastina</taxon>
        <taxon>Trypanosomatida</taxon>
        <taxon>Trypanosomatidae</taxon>
        <taxon>Strigomonadinae</taxon>
        <taxon>Angomonas</taxon>
    </lineage>
</organism>
<dbReference type="AlphaFoldDB" id="A0A7G2CLG3"/>
<gene>
    <name evidence="2" type="ORF">ADEAN_000821200</name>
</gene>
<reference evidence="2 3" key="1">
    <citation type="submission" date="2020-08" db="EMBL/GenBank/DDBJ databases">
        <authorList>
            <person name="Newling K."/>
            <person name="Davey J."/>
            <person name="Forrester S."/>
        </authorList>
    </citation>
    <scope>NUCLEOTIDE SEQUENCE [LARGE SCALE GENOMIC DNA]</scope>
    <source>
        <strain evidence="3">Crithidia deanei Carvalho (ATCC PRA-265)</strain>
    </source>
</reference>
<evidence type="ECO:0000313" key="3">
    <source>
        <dbReference type="Proteomes" id="UP000515908"/>
    </source>
</evidence>
<evidence type="ECO:0000259" key="1">
    <source>
        <dbReference type="Pfam" id="PF20054"/>
    </source>
</evidence>
<protein>
    <recommendedName>
        <fullName evidence="1">Trypanosoma Tc-38 (p38) protein domain-containing protein</fullName>
    </recommendedName>
</protein>
<proteinExistence type="predicted"/>
<dbReference type="Proteomes" id="UP000515908">
    <property type="component" value="Chromosome 18"/>
</dbReference>
<dbReference type="InterPro" id="IPR045399">
    <property type="entry name" value="Tc-38"/>
</dbReference>
<dbReference type="EMBL" id="LR877162">
    <property type="protein sequence ID" value="CAD2220690.1"/>
    <property type="molecule type" value="Genomic_DNA"/>
</dbReference>
<keyword evidence="3" id="KW-1185">Reference proteome</keyword>
<evidence type="ECO:0000313" key="2">
    <source>
        <dbReference type="EMBL" id="CAD2220690.1"/>
    </source>
</evidence>
<sequence length="268" mass="30954">MTCQTPEEAAQYARYTTKTDTSQYTHQQQNDIQNNYYNEEGEEDTYIASLLLQEAAEGQDGSERKVQPTRILTPGMQDGVRLLRSLLPPPNMKGHFSISSGKSYKSNMVQGEMELCRLRCHYHSPWWGTLTSFKKKYNAVPLPGEKEHVFFMKKNTKVYHISYFYNAEEILKYLFITPKNGRVHLNARDYFAKEENKLFYSSSELQTVSHFFAAEQAALLSSSSLPTESAWGDGFSTFLAGITEYSRIHQYQIPLFFPFPFFAGWAFR</sequence>
<name>A0A7G2CLG3_9TRYP</name>
<dbReference type="Pfam" id="PF20054">
    <property type="entry name" value="Tc-38"/>
    <property type="match status" value="1"/>
</dbReference>